<evidence type="ECO:0000313" key="3">
    <source>
        <dbReference type="Proteomes" id="UP000054466"/>
    </source>
</evidence>
<dbReference type="GeneID" id="27340599"/>
<proteinExistence type="predicted"/>
<dbReference type="Proteomes" id="UP000054466">
    <property type="component" value="Unassembled WGS sequence"/>
</dbReference>
<dbReference type="Pfam" id="PF23397">
    <property type="entry name" value="DUF7104"/>
    <property type="match status" value="4"/>
</dbReference>
<evidence type="ECO:0000313" key="2">
    <source>
        <dbReference type="EMBL" id="KIW34638.1"/>
    </source>
</evidence>
<evidence type="ECO:0000256" key="1">
    <source>
        <dbReference type="SAM" id="MobiDB-lite"/>
    </source>
</evidence>
<dbReference type="HOGENOM" id="CLU_1199661_0_0_1"/>
<name>A0A0D2CTZ8_9EURO</name>
<dbReference type="EMBL" id="KN847040">
    <property type="protein sequence ID" value="KIW34638.1"/>
    <property type="molecule type" value="Genomic_DNA"/>
</dbReference>
<protein>
    <submittedName>
        <fullName evidence="2">Uncharacterized protein</fullName>
    </submittedName>
</protein>
<dbReference type="AlphaFoldDB" id="A0A0D2CTZ8"/>
<reference evidence="2 3" key="1">
    <citation type="submission" date="2015-01" db="EMBL/GenBank/DDBJ databases">
        <title>The Genome Sequence of Cladophialophora immunda CBS83496.</title>
        <authorList>
            <consortium name="The Broad Institute Genomics Platform"/>
            <person name="Cuomo C."/>
            <person name="de Hoog S."/>
            <person name="Gorbushina A."/>
            <person name="Stielow B."/>
            <person name="Teixiera M."/>
            <person name="Abouelleil A."/>
            <person name="Chapman S.B."/>
            <person name="Priest M."/>
            <person name="Young S.K."/>
            <person name="Wortman J."/>
            <person name="Nusbaum C."/>
            <person name="Birren B."/>
        </authorList>
    </citation>
    <scope>NUCLEOTIDE SEQUENCE [LARGE SCALE GENOMIC DNA]</scope>
    <source>
        <strain evidence="2 3">CBS 83496</strain>
    </source>
</reference>
<organism evidence="2 3">
    <name type="scientific">Cladophialophora immunda</name>
    <dbReference type="NCBI Taxonomy" id="569365"/>
    <lineage>
        <taxon>Eukaryota</taxon>
        <taxon>Fungi</taxon>
        <taxon>Dikarya</taxon>
        <taxon>Ascomycota</taxon>
        <taxon>Pezizomycotina</taxon>
        <taxon>Eurotiomycetes</taxon>
        <taxon>Chaetothyriomycetidae</taxon>
        <taxon>Chaetothyriales</taxon>
        <taxon>Herpotrichiellaceae</taxon>
        <taxon>Cladophialophora</taxon>
    </lineage>
</organism>
<gene>
    <name evidence="2" type="ORF">PV07_01405</name>
</gene>
<dbReference type="VEuPathDB" id="FungiDB:PV07_01405"/>
<dbReference type="OrthoDB" id="4369806at2759"/>
<sequence length="231" mass="24967">MAPAAIVTMCDDSREPEGYGTLVSMSRSSTLDSFDTDSLSEPRPGRLSRTSTGDLLVSEKILAAAVGNRYSGVGVLQTLLRHRSHITVSEKIIVAAAANTREGAALTKLLLAHGNVDIGLSEEVMQSAARNEGQGPEVMEVLLEHLKQHHTNHGEDDDKDIRMKMAISDKVLQLAAANEEKGPEVMAVLLRYGKDFGLEVNDSVMEAAAANEDRGPQVMEVLLKHLDLDQL</sequence>
<feature type="region of interest" description="Disordered" evidence="1">
    <location>
        <begin position="31"/>
        <end position="50"/>
    </location>
</feature>
<keyword evidence="3" id="KW-1185">Reference proteome</keyword>
<dbReference type="STRING" id="569365.A0A0D2CTZ8"/>
<accession>A0A0D2CTZ8</accession>
<dbReference type="RefSeq" id="XP_016254854.1">
    <property type="nucleotide sequence ID" value="XM_016387926.1"/>
</dbReference>
<dbReference type="InterPro" id="IPR055530">
    <property type="entry name" value="DUF7104"/>
</dbReference>